<dbReference type="AlphaFoldDB" id="A0A2S2DF87"/>
<evidence type="ECO:0000313" key="3">
    <source>
        <dbReference type="EMBL" id="AWL03526.1"/>
    </source>
</evidence>
<reference evidence="3 4" key="1">
    <citation type="submission" date="2018-05" db="EMBL/GenBank/DDBJ databases">
        <title>Complete genome sequence of Massilia oculi sp. nov. CCUG 43427T (=DSM 26321T), the type strain of M. oculi, and comparison with genome sequences of other Massilia strains.</title>
        <authorList>
            <person name="Zhu B."/>
        </authorList>
    </citation>
    <scope>NUCLEOTIDE SEQUENCE [LARGE SCALE GENOMIC DNA]</scope>
    <source>
        <strain evidence="3 4">CCUG 43427</strain>
    </source>
</reference>
<dbReference type="GO" id="GO:0005886">
    <property type="term" value="C:plasma membrane"/>
    <property type="evidence" value="ECO:0007669"/>
    <property type="project" value="TreeGrafter"/>
</dbReference>
<dbReference type="InterPro" id="IPR006135">
    <property type="entry name" value="T3SS_substrate_exporter"/>
</dbReference>
<organism evidence="3 4">
    <name type="scientific">Massilia oculi</name>
    <dbReference type="NCBI Taxonomy" id="945844"/>
    <lineage>
        <taxon>Bacteria</taxon>
        <taxon>Pseudomonadati</taxon>
        <taxon>Pseudomonadota</taxon>
        <taxon>Betaproteobacteria</taxon>
        <taxon>Burkholderiales</taxon>
        <taxon>Oxalobacteraceae</taxon>
        <taxon>Telluria group</taxon>
        <taxon>Massilia</taxon>
    </lineage>
</organism>
<dbReference type="GO" id="GO:0009306">
    <property type="term" value="P:protein secretion"/>
    <property type="evidence" value="ECO:0007669"/>
    <property type="project" value="InterPro"/>
</dbReference>
<feature type="transmembrane region" description="Helical" evidence="2">
    <location>
        <begin position="26"/>
        <end position="47"/>
    </location>
</feature>
<dbReference type="RefSeq" id="WP_109343929.1">
    <property type="nucleotide sequence ID" value="NZ_CP029343.1"/>
</dbReference>
<keyword evidence="4" id="KW-1185">Reference proteome</keyword>
<dbReference type="InterPro" id="IPR029025">
    <property type="entry name" value="T3SS_substrate_exporter_C"/>
</dbReference>
<evidence type="ECO:0000313" key="4">
    <source>
        <dbReference type="Proteomes" id="UP000245820"/>
    </source>
</evidence>
<accession>A0A2S2DF87</accession>
<evidence type="ECO:0000256" key="1">
    <source>
        <dbReference type="ARBA" id="ARBA00010690"/>
    </source>
</evidence>
<keyword evidence="2" id="KW-0812">Transmembrane</keyword>
<evidence type="ECO:0000256" key="2">
    <source>
        <dbReference type="SAM" id="Phobius"/>
    </source>
</evidence>
<dbReference type="PRINTS" id="PR00950">
    <property type="entry name" value="TYPE3IMSPROT"/>
</dbReference>
<dbReference type="Proteomes" id="UP000245820">
    <property type="component" value="Chromosome"/>
</dbReference>
<name>A0A2S2DF87_9BURK</name>
<proteinExistence type="inferred from homology"/>
<keyword evidence="2" id="KW-1133">Transmembrane helix</keyword>
<protein>
    <submittedName>
        <fullName evidence="3">EscU/YscU/HrcU family type III secretion system export apparatus switch protein</fullName>
    </submittedName>
</protein>
<dbReference type="EMBL" id="CP029343">
    <property type="protein sequence ID" value="AWL03526.1"/>
    <property type="molecule type" value="Genomic_DNA"/>
</dbReference>
<dbReference type="Gene3D" id="3.40.1690.10">
    <property type="entry name" value="secretion proteins EscU"/>
    <property type="match status" value="1"/>
</dbReference>
<dbReference type="SUPFAM" id="SSF160544">
    <property type="entry name" value="EscU C-terminal domain-like"/>
    <property type="match status" value="1"/>
</dbReference>
<dbReference type="OrthoDB" id="9807950at2"/>
<dbReference type="PANTHER" id="PTHR30531:SF14">
    <property type="entry name" value="SURFACE PRESENTATION OF ANTIGENS PROTEIN SPAS"/>
    <property type="match status" value="1"/>
</dbReference>
<dbReference type="PANTHER" id="PTHR30531">
    <property type="entry name" value="FLAGELLAR BIOSYNTHETIC PROTEIN FLHB"/>
    <property type="match status" value="1"/>
</dbReference>
<gene>
    <name evidence="3" type="ORF">DIR46_03055</name>
</gene>
<keyword evidence="2" id="KW-0472">Membrane</keyword>
<dbReference type="Pfam" id="PF01312">
    <property type="entry name" value="Bac_export_2"/>
    <property type="match status" value="1"/>
</dbReference>
<sequence>MELALSRIGTPFAHAQGELATEAFSLLLPVFAVCLVAIAVAAVAGYWGQFGILIAPGVLTPSIDKLNPANGIKQLFSMRKVAEACISLIKVSLVGLVTWVLIRDALPTLVSFAGGTPASIHEGLVTLMRAQFRTLVGICLVLALIDYAVQRHFTIKSLMMSMEDIKREYKNSEGDPQVKGQRRQLAHELAGTPAEDSTAQADAVVVNPTHFAVAMRYDAAATPVPLVLAKGRDEVAQAMIRRAHALGIPVIRHVWLARTLYATGRAARPVPRATYAAVAHVYAVIAELGQDGAHSGPVDLETTGLAPD</sequence>
<comment type="similarity">
    <text evidence="1">Belongs to the type III secretion exporter family.</text>
</comment>
<dbReference type="KEGG" id="mtim:DIR46_03055"/>